<dbReference type="Pfam" id="PF12833">
    <property type="entry name" value="HTH_18"/>
    <property type="match status" value="1"/>
</dbReference>
<evidence type="ECO:0000256" key="3">
    <source>
        <dbReference type="ARBA" id="ARBA00023163"/>
    </source>
</evidence>
<dbReference type="PROSITE" id="PS01124">
    <property type="entry name" value="HTH_ARAC_FAMILY_2"/>
    <property type="match status" value="1"/>
</dbReference>
<reference evidence="5 6" key="1">
    <citation type="submission" date="2020-08" db="EMBL/GenBank/DDBJ databases">
        <title>The Agave Microbiome: Exploring the role of microbial communities in plant adaptations to desert environments.</title>
        <authorList>
            <person name="Partida-Martinez L.P."/>
        </authorList>
    </citation>
    <scope>NUCLEOTIDE SEQUENCE [LARGE SCALE GENOMIC DNA]</scope>
    <source>
        <strain evidence="5 6">AS3.13</strain>
    </source>
</reference>
<dbReference type="InterPro" id="IPR050204">
    <property type="entry name" value="AraC_XylS_family_regulators"/>
</dbReference>
<evidence type="ECO:0000256" key="2">
    <source>
        <dbReference type="ARBA" id="ARBA00023125"/>
    </source>
</evidence>
<dbReference type="Gene3D" id="1.10.10.60">
    <property type="entry name" value="Homeodomain-like"/>
    <property type="match status" value="1"/>
</dbReference>
<proteinExistence type="predicted"/>
<reference evidence="5 6" key="2">
    <citation type="submission" date="2020-08" db="EMBL/GenBank/DDBJ databases">
        <authorList>
            <person name="Partida-Martinez L."/>
            <person name="Huntemann M."/>
            <person name="Clum A."/>
            <person name="Wang J."/>
            <person name="Palaniappan K."/>
            <person name="Ritter S."/>
            <person name="Chen I.-M."/>
            <person name="Stamatis D."/>
            <person name="Reddy T."/>
            <person name="O'Malley R."/>
            <person name="Daum C."/>
            <person name="Shapiro N."/>
            <person name="Ivanova N."/>
            <person name="Kyrpides N."/>
            <person name="Woyke T."/>
        </authorList>
    </citation>
    <scope>NUCLEOTIDE SEQUENCE [LARGE SCALE GENOMIC DNA]</scope>
    <source>
        <strain evidence="5 6">AS3.13</strain>
    </source>
</reference>
<evidence type="ECO:0000256" key="1">
    <source>
        <dbReference type="ARBA" id="ARBA00023015"/>
    </source>
</evidence>
<evidence type="ECO:0000259" key="4">
    <source>
        <dbReference type="PROSITE" id="PS01124"/>
    </source>
</evidence>
<name>A0A7X0MNV7_9SPHN</name>
<sequence>MGGAIPRTGASLGGAPLSLSRTPPAALAEHIARFFVTVIERPTDALLDDFLLHENAYVRVPVVGAWETLIDDRWIGYEGPMLFGAQERRFSVRCRGPIVAAGFMIRPGAWFSFCDESADRMADRLAPIGGDWGAALRWATEDVYDHEQTFARLEQVVHERVIVRAIPTDPLSAAFERIARVDPVRPVAEIAAEFGMSGRRLDRAVRAHFGHLPKTVLRRSRFLDMAAVMRGLAVPTADELAELRFYDASHLNREFRQFVGMTPAQFRRSQTMLFTPGLEVRQQRKRVDLAPHVVAAPWRDEAGAGTPAASA</sequence>
<dbReference type="InterPro" id="IPR018060">
    <property type="entry name" value="HTH_AraC"/>
</dbReference>
<protein>
    <submittedName>
        <fullName evidence="5">AraC-like DNA-binding protein</fullName>
    </submittedName>
</protein>
<comment type="caution">
    <text evidence="5">The sequence shown here is derived from an EMBL/GenBank/DDBJ whole genome shotgun (WGS) entry which is preliminary data.</text>
</comment>
<dbReference type="AlphaFoldDB" id="A0A7X0MNV7"/>
<dbReference type="PANTHER" id="PTHR46796">
    <property type="entry name" value="HTH-TYPE TRANSCRIPTIONAL ACTIVATOR RHAS-RELATED"/>
    <property type="match status" value="1"/>
</dbReference>
<keyword evidence="3" id="KW-0804">Transcription</keyword>
<dbReference type="GO" id="GO:0003700">
    <property type="term" value="F:DNA-binding transcription factor activity"/>
    <property type="evidence" value="ECO:0007669"/>
    <property type="project" value="InterPro"/>
</dbReference>
<dbReference type="Proteomes" id="UP000522313">
    <property type="component" value="Unassembled WGS sequence"/>
</dbReference>
<keyword evidence="2 5" id="KW-0238">DNA-binding</keyword>
<evidence type="ECO:0000313" key="6">
    <source>
        <dbReference type="Proteomes" id="UP000522313"/>
    </source>
</evidence>
<gene>
    <name evidence="5" type="ORF">F4693_000823</name>
</gene>
<accession>A0A7X0MNV7</accession>
<dbReference type="SMART" id="SM00342">
    <property type="entry name" value="HTH_ARAC"/>
    <property type="match status" value="1"/>
</dbReference>
<organism evidence="5 6">
    <name type="scientific">Sphingomonas endophytica</name>
    <dbReference type="NCBI Taxonomy" id="869719"/>
    <lineage>
        <taxon>Bacteria</taxon>
        <taxon>Pseudomonadati</taxon>
        <taxon>Pseudomonadota</taxon>
        <taxon>Alphaproteobacteria</taxon>
        <taxon>Sphingomonadales</taxon>
        <taxon>Sphingomonadaceae</taxon>
        <taxon>Sphingomonas</taxon>
    </lineage>
</organism>
<keyword evidence="1" id="KW-0805">Transcription regulation</keyword>
<dbReference type="GO" id="GO:0043565">
    <property type="term" value="F:sequence-specific DNA binding"/>
    <property type="evidence" value="ECO:0007669"/>
    <property type="project" value="InterPro"/>
</dbReference>
<dbReference type="EMBL" id="JACHBT010000003">
    <property type="protein sequence ID" value="MBB6503868.1"/>
    <property type="molecule type" value="Genomic_DNA"/>
</dbReference>
<dbReference type="RefSeq" id="WP_184504243.1">
    <property type="nucleotide sequence ID" value="NZ_JACHBT010000003.1"/>
</dbReference>
<feature type="domain" description="HTH araC/xylS-type" evidence="4">
    <location>
        <begin position="187"/>
        <end position="269"/>
    </location>
</feature>
<evidence type="ECO:0000313" key="5">
    <source>
        <dbReference type="EMBL" id="MBB6503868.1"/>
    </source>
</evidence>